<protein>
    <submittedName>
        <fullName evidence="1">Uncharacterized protein</fullName>
    </submittedName>
</protein>
<dbReference type="VEuPathDB" id="FungiDB:VP01_1414g3"/>
<dbReference type="Proteomes" id="UP000037035">
    <property type="component" value="Unassembled WGS sequence"/>
</dbReference>
<comment type="caution">
    <text evidence="1">The sequence shown here is derived from an EMBL/GenBank/DDBJ whole genome shotgun (WGS) entry which is preliminary data.</text>
</comment>
<proteinExistence type="predicted"/>
<gene>
    <name evidence="1" type="ORF">VP01_1414g3</name>
</gene>
<evidence type="ECO:0000313" key="2">
    <source>
        <dbReference type="Proteomes" id="UP000037035"/>
    </source>
</evidence>
<dbReference type="AlphaFoldDB" id="A0A0L6VKS4"/>
<keyword evidence="2" id="KW-1185">Reference proteome</keyword>
<accession>A0A0L6VKS4</accession>
<organism evidence="1 2">
    <name type="scientific">Puccinia sorghi</name>
    <dbReference type="NCBI Taxonomy" id="27349"/>
    <lineage>
        <taxon>Eukaryota</taxon>
        <taxon>Fungi</taxon>
        <taxon>Dikarya</taxon>
        <taxon>Basidiomycota</taxon>
        <taxon>Pucciniomycotina</taxon>
        <taxon>Pucciniomycetes</taxon>
        <taxon>Pucciniales</taxon>
        <taxon>Pucciniaceae</taxon>
        <taxon>Puccinia</taxon>
    </lineage>
</organism>
<reference evidence="1 2" key="1">
    <citation type="submission" date="2015-08" db="EMBL/GenBank/DDBJ databases">
        <title>Next Generation Sequencing and Analysis of the Genome of Puccinia sorghi L Schw, the Causal Agent of Maize Common Rust.</title>
        <authorList>
            <person name="Rochi L."/>
            <person name="Burguener G."/>
            <person name="Darino M."/>
            <person name="Turjanski A."/>
            <person name="Kreff E."/>
            <person name="Dieguez M.J."/>
            <person name="Sacco F."/>
        </authorList>
    </citation>
    <scope>NUCLEOTIDE SEQUENCE [LARGE SCALE GENOMIC DNA]</scope>
    <source>
        <strain evidence="1 2">RO10H11247</strain>
    </source>
</reference>
<dbReference type="EMBL" id="LAVV01004610">
    <property type="protein sequence ID" value="KNZ61351.1"/>
    <property type="molecule type" value="Genomic_DNA"/>
</dbReference>
<sequence>MKTHLTTLKNGLMPTNVNHLCFQLAASGIPFGSPKLETLWFHCGKLLD</sequence>
<name>A0A0L6VKS4_9BASI</name>
<evidence type="ECO:0000313" key="1">
    <source>
        <dbReference type="EMBL" id="KNZ61351.1"/>
    </source>
</evidence>